<dbReference type="RefSeq" id="XP_007766845.1">
    <property type="nucleotide sequence ID" value="XM_007768655.1"/>
</dbReference>
<dbReference type="Proteomes" id="UP000053558">
    <property type="component" value="Unassembled WGS sequence"/>
</dbReference>
<dbReference type="Pfam" id="PF15249">
    <property type="entry name" value="GLTSCR1"/>
    <property type="match status" value="1"/>
</dbReference>
<dbReference type="OMA" id="ACHERYQ"/>
<comment type="caution">
    <text evidence="4">The sequence shown here is derived from an EMBL/GenBank/DDBJ whole genome shotgun (WGS) entry which is preliminary data.</text>
</comment>
<keyword evidence="5" id="KW-1185">Reference proteome</keyword>
<feature type="compositionally biased region" description="Low complexity" evidence="2">
    <location>
        <begin position="175"/>
        <end position="194"/>
    </location>
</feature>
<evidence type="ECO:0000256" key="2">
    <source>
        <dbReference type="SAM" id="MobiDB-lite"/>
    </source>
</evidence>
<evidence type="ECO:0000256" key="1">
    <source>
        <dbReference type="SAM" id="Coils"/>
    </source>
</evidence>
<feature type="compositionally biased region" description="Low complexity" evidence="2">
    <location>
        <begin position="297"/>
        <end position="309"/>
    </location>
</feature>
<sequence>MALYPDIDSPFEDAFDVVERLLPYHVFQQPEDDLQVLIGKGKGKERATSSDTTEIAETKFALGCHRRLRKLQERFEHAKVTSGNYTSSGDQAYFLAQAVLETERADNAALSSELRNARTELDMKQREKRLAQQQTFRPSFYPQPSQAQYYRSYPYAYTQPYAAAAPLYTTMSAVPPTPTASSPTSATTSTLGTPLHTAPPTPVSYAQTHVTRTAIPVQLPANSLSALHALGIVPVPAANLPPPDQPQPPAVLKETTQNGTMLSLEINISLLQSAQMSGLAILLNSIMSRSSQAQTAPANTAGAAVTPTPVRSSQPSTPISASPPGPSTGVGNYYQNGFGGQSHPQGTN</sequence>
<dbReference type="KEGG" id="cput:CONPUDRAFT_101388"/>
<evidence type="ECO:0000313" key="5">
    <source>
        <dbReference type="Proteomes" id="UP000053558"/>
    </source>
</evidence>
<feature type="domain" description="GLTSCR protein conserved" evidence="3">
    <location>
        <begin position="2"/>
        <end position="108"/>
    </location>
</feature>
<reference evidence="5" key="1">
    <citation type="journal article" date="2012" name="Science">
        <title>The Paleozoic origin of enzymatic lignin decomposition reconstructed from 31 fungal genomes.</title>
        <authorList>
            <person name="Floudas D."/>
            <person name="Binder M."/>
            <person name="Riley R."/>
            <person name="Barry K."/>
            <person name="Blanchette R.A."/>
            <person name="Henrissat B."/>
            <person name="Martinez A.T."/>
            <person name="Otillar R."/>
            <person name="Spatafora J.W."/>
            <person name="Yadav J.S."/>
            <person name="Aerts A."/>
            <person name="Benoit I."/>
            <person name="Boyd A."/>
            <person name="Carlson A."/>
            <person name="Copeland A."/>
            <person name="Coutinho P.M."/>
            <person name="de Vries R.P."/>
            <person name="Ferreira P."/>
            <person name="Findley K."/>
            <person name="Foster B."/>
            <person name="Gaskell J."/>
            <person name="Glotzer D."/>
            <person name="Gorecki P."/>
            <person name="Heitman J."/>
            <person name="Hesse C."/>
            <person name="Hori C."/>
            <person name="Igarashi K."/>
            <person name="Jurgens J.A."/>
            <person name="Kallen N."/>
            <person name="Kersten P."/>
            <person name="Kohler A."/>
            <person name="Kuees U."/>
            <person name="Kumar T.K.A."/>
            <person name="Kuo A."/>
            <person name="LaButti K."/>
            <person name="Larrondo L.F."/>
            <person name="Lindquist E."/>
            <person name="Ling A."/>
            <person name="Lombard V."/>
            <person name="Lucas S."/>
            <person name="Lundell T."/>
            <person name="Martin R."/>
            <person name="McLaughlin D.J."/>
            <person name="Morgenstern I."/>
            <person name="Morin E."/>
            <person name="Murat C."/>
            <person name="Nagy L.G."/>
            <person name="Nolan M."/>
            <person name="Ohm R.A."/>
            <person name="Patyshakuliyeva A."/>
            <person name="Rokas A."/>
            <person name="Ruiz-Duenas F.J."/>
            <person name="Sabat G."/>
            <person name="Salamov A."/>
            <person name="Samejima M."/>
            <person name="Schmutz J."/>
            <person name="Slot J.C."/>
            <person name="St John F."/>
            <person name="Stenlid J."/>
            <person name="Sun H."/>
            <person name="Sun S."/>
            <person name="Syed K."/>
            <person name="Tsang A."/>
            <person name="Wiebenga A."/>
            <person name="Young D."/>
            <person name="Pisabarro A."/>
            <person name="Eastwood D.C."/>
            <person name="Martin F."/>
            <person name="Cullen D."/>
            <person name="Grigoriev I.V."/>
            <person name="Hibbett D.S."/>
        </authorList>
    </citation>
    <scope>NUCLEOTIDE SEQUENCE [LARGE SCALE GENOMIC DNA]</scope>
    <source>
        <strain evidence="5">RWD-64-598 SS2</strain>
    </source>
</reference>
<dbReference type="AlphaFoldDB" id="A0A5M3MV82"/>
<keyword evidence="1" id="KW-0175">Coiled coil</keyword>
<feature type="region of interest" description="Disordered" evidence="2">
    <location>
        <begin position="175"/>
        <end position="198"/>
    </location>
</feature>
<accession>A0A5M3MV82</accession>
<evidence type="ECO:0000313" key="4">
    <source>
        <dbReference type="EMBL" id="EIW82917.1"/>
    </source>
</evidence>
<dbReference type="GeneID" id="19198293"/>
<evidence type="ECO:0000259" key="3">
    <source>
        <dbReference type="Pfam" id="PF15249"/>
    </source>
</evidence>
<dbReference type="EMBL" id="JH711576">
    <property type="protein sequence ID" value="EIW82917.1"/>
    <property type="molecule type" value="Genomic_DNA"/>
</dbReference>
<proteinExistence type="predicted"/>
<feature type="coiled-coil region" evidence="1">
    <location>
        <begin position="100"/>
        <end position="134"/>
    </location>
</feature>
<feature type="compositionally biased region" description="Polar residues" evidence="2">
    <location>
        <begin position="310"/>
        <end position="320"/>
    </location>
</feature>
<protein>
    <recommendedName>
        <fullName evidence="3">GLTSCR protein conserved domain-containing protein</fullName>
    </recommendedName>
</protein>
<gene>
    <name evidence="4" type="ORF">CONPUDRAFT_101388</name>
</gene>
<dbReference type="OrthoDB" id="2556847at2759"/>
<organism evidence="4 5">
    <name type="scientific">Coniophora puteana (strain RWD-64-598)</name>
    <name type="common">Brown rot fungus</name>
    <dbReference type="NCBI Taxonomy" id="741705"/>
    <lineage>
        <taxon>Eukaryota</taxon>
        <taxon>Fungi</taxon>
        <taxon>Dikarya</taxon>
        <taxon>Basidiomycota</taxon>
        <taxon>Agaricomycotina</taxon>
        <taxon>Agaricomycetes</taxon>
        <taxon>Agaricomycetidae</taxon>
        <taxon>Boletales</taxon>
        <taxon>Coniophorineae</taxon>
        <taxon>Coniophoraceae</taxon>
        <taxon>Coniophora</taxon>
    </lineage>
</organism>
<feature type="region of interest" description="Disordered" evidence="2">
    <location>
        <begin position="297"/>
        <end position="348"/>
    </location>
</feature>
<dbReference type="InterPro" id="IPR015671">
    <property type="entry name" value="GSCR1_dom"/>
</dbReference>
<name>A0A5M3MV82_CONPW</name>